<dbReference type="InParanoid" id="Q248B7"/>
<keyword evidence="4" id="KW-1185">Reference proteome</keyword>
<reference evidence="4" key="1">
    <citation type="journal article" date="2006" name="PLoS Biol.">
        <title>Macronuclear genome sequence of the ciliate Tetrahymena thermophila, a model eukaryote.</title>
        <authorList>
            <person name="Eisen J.A."/>
            <person name="Coyne R.S."/>
            <person name="Wu M."/>
            <person name="Wu D."/>
            <person name="Thiagarajan M."/>
            <person name="Wortman J.R."/>
            <person name="Badger J.H."/>
            <person name="Ren Q."/>
            <person name="Amedeo P."/>
            <person name="Jones K.M."/>
            <person name="Tallon L.J."/>
            <person name="Delcher A.L."/>
            <person name="Salzberg S.L."/>
            <person name="Silva J.C."/>
            <person name="Haas B.J."/>
            <person name="Majoros W.H."/>
            <person name="Farzad M."/>
            <person name="Carlton J.M."/>
            <person name="Smith R.K. Jr."/>
            <person name="Garg J."/>
            <person name="Pearlman R.E."/>
            <person name="Karrer K.M."/>
            <person name="Sun L."/>
            <person name="Manning G."/>
            <person name="Elde N.C."/>
            <person name="Turkewitz A.P."/>
            <person name="Asai D.J."/>
            <person name="Wilkes D.E."/>
            <person name="Wang Y."/>
            <person name="Cai H."/>
            <person name="Collins K."/>
            <person name="Stewart B.A."/>
            <person name="Lee S.R."/>
            <person name="Wilamowska K."/>
            <person name="Weinberg Z."/>
            <person name="Ruzzo W.L."/>
            <person name="Wloga D."/>
            <person name="Gaertig J."/>
            <person name="Frankel J."/>
            <person name="Tsao C.-C."/>
            <person name="Gorovsky M.A."/>
            <person name="Keeling P.J."/>
            <person name="Waller R.F."/>
            <person name="Patron N.J."/>
            <person name="Cherry J.M."/>
            <person name="Stover N.A."/>
            <person name="Krieger C.J."/>
            <person name="del Toro C."/>
            <person name="Ryder H.F."/>
            <person name="Williamson S.C."/>
            <person name="Barbeau R.A."/>
            <person name="Hamilton E.P."/>
            <person name="Orias E."/>
        </authorList>
    </citation>
    <scope>NUCLEOTIDE SEQUENCE [LARGE SCALE GENOMIC DNA]</scope>
    <source>
        <strain evidence="4">SB210</strain>
    </source>
</reference>
<feature type="compositionally biased region" description="Low complexity" evidence="1">
    <location>
        <begin position="1712"/>
        <end position="1721"/>
    </location>
</feature>
<dbReference type="OrthoDB" id="290292at2759"/>
<evidence type="ECO:0000313" key="4">
    <source>
        <dbReference type="Proteomes" id="UP000009168"/>
    </source>
</evidence>
<evidence type="ECO:0000256" key="1">
    <source>
        <dbReference type="SAM" id="MobiDB-lite"/>
    </source>
</evidence>
<feature type="compositionally biased region" description="Polar residues" evidence="1">
    <location>
        <begin position="1206"/>
        <end position="1218"/>
    </location>
</feature>
<feature type="compositionally biased region" description="Polar residues" evidence="1">
    <location>
        <begin position="1791"/>
        <end position="1806"/>
    </location>
</feature>
<organism evidence="3 4">
    <name type="scientific">Tetrahymena thermophila (strain SB210)</name>
    <dbReference type="NCBI Taxonomy" id="312017"/>
    <lineage>
        <taxon>Eukaryota</taxon>
        <taxon>Sar</taxon>
        <taxon>Alveolata</taxon>
        <taxon>Ciliophora</taxon>
        <taxon>Intramacronucleata</taxon>
        <taxon>Oligohymenophorea</taxon>
        <taxon>Hymenostomatida</taxon>
        <taxon>Tetrahymenina</taxon>
        <taxon>Tetrahymenidae</taxon>
        <taxon>Tetrahymena</taxon>
    </lineage>
</organism>
<dbReference type="EMBL" id="GG662455">
    <property type="protein sequence ID" value="EAS04128.2"/>
    <property type="molecule type" value="Genomic_DNA"/>
</dbReference>
<feature type="compositionally biased region" description="Basic and acidic residues" evidence="1">
    <location>
        <begin position="1459"/>
        <end position="1484"/>
    </location>
</feature>
<feature type="region of interest" description="Disordered" evidence="1">
    <location>
        <begin position="1704"/>
        <end position="1724"/>
    </location>
</feature>
<feature type="region of interest" description="Disordered" evidence="1">
    <location>
        <begin position="1782"/>
        <end position="1817"/>
    </location>
</feature>
<feature type="compositionally biased region" description="Low complexity" evidence="1">
    <location>
        <begin position="1929"/>
        <end position="1943"/>
    </location>
</feature>
<feature type="transmembrane region" description="Helical" evidence="2">
    <location>
        <begin position="6"/>
        <end position="25"/>
    </location>
</feature>
<feature type="region of interest" description="Disordered" evidence="1">
    <location>
        <begin position="1206"/>
        <end position="1236"/>
    </location>
</feature>
<feature type="compositionally biased region" description="Low complexity" evidence="1">
    <location>
        <begin position="1873"/>
        <end position="1891"/>
    </location>
</feature>
<gene>
    <name evidence="3" type="ORF">TTHERM_00532520</name>
</gene>
<sequence>MILYSLILAILIVILISPLVIRSIIKRSIDYFDFKISDYNYFRDILAIFPYESDPIIQRIAIQIPSIKIQYQNKKFTLSINLLKIYLDLKENHLSQIDGFRNTKIDKSKILKNIETIIRQIIEEYKVVDDSSSKKVELKQSQYQRSKSGIINFIVMVILQVVELQVDKLQLSIIENKNQQPIHEFKQEKTQREISHMFKLFTTNRLYKLSFPGFSFSTLINKDEKLELIIKAKVFHAFLMNDFTQRLDKCITIEQPQVNFHMPFGFTSDDCINGSKIFIQSKQVTCEFSPATCNAYKYIKYFRTYQARLLKFIKNDLVVKEKPSRSPMPELVDISIPLVKAKFFNLENQISEQEGFLKDNKCSEVNLLLEMVQVQVITQLHEYTVVKETIQVDFQDMNINALTTTKESIQLCHFQKGSYLTCRDYELKSLKVLKTLDNFGQLKSQIHIHPIAFQLYEAYININQRPYLEFDFELYKTCLLKYIEECKKKYLQEIKLSFSNSVNSIYGHQNYQINSNQSSNASTPATGVNTNILNISSQQNSSNNLKNQTTLNNQIQDLKLSEYLVVDDKILLETILNTENVLDKVTVPYLEQEFQTDFVEMYSYCGPSKISLTSKKPRYFCVQKEENAVYQGIYQYTFNNLLLEKFVPQIEQTEKIFTMESFQQDTSENNEIILQNMKFMLLQIQIKEETFKDVLDIKNNFDIDYLDEVRKKKFVNPYQPPDPFSKPQKISLDFNQFKFQYEFNDGQNVQLLCDFLGKNTEGNFKTKDQKTILKSIKLKIGMRNQSNIKRKQFCEKYHQNVLIEDCNLSKHKDYLKEQNKQEQQVNNTSLNEEQDEIRPRNSRLFDSTYQESEPEYTKKEFKPKKAKIEIPKITEKYKCDCFIQDNREYDIFEIKHIEYSIKQVIPQSATHNHQNNEDYKHKLENELIFDTLTLKINEDMKYLTDYFQELKESTNRVKDFSLQLNLKFPKKEKKEIQEDFNQVFKEPFIIQWKNLSIILEEQSQNTFMMNFQAFIRNYLQQDIPYNERHILLELKDKKKVDPLFCFSCQSLTLQLKPLKFATNFKSIINFIVDVDNFAKINFKKETFEQFSSLDVEAGFIDAKITIRDYPIPLLLMEKGRIYLQAIFAQLKIQYKEHSLRVFYNLLTEFGDFDLNVGLCQASGIHEILKRIKELTTSNRSQSSFKNSTYQQQLIRDKSGTIQTLNENQGTRMKQNSAIHQEKLSQKDIPEKKSTTDQKTSYFVQDDKSKSLKQSFQLSYWDSIRLCYHGKILMSKDSILNFNLLTSIYPYQKEYLKFTIKQSFFMIRGDNIKFYCQDVSIKRKPRPQNETHALKIPMIQAECELNWNRTIENHYVASYNEFSLKQFVSKNLSIFSKLNLPRVEPIQNINQKEKNTNKINRDINKFKRIVKNSEVPFIHYQVDFIQWFKNLPQLRRDQLYLYNIGIKRYETNENEFLKNLNEKDSLHNVDDEKHRDRSPNKDKSNQDNQQTDEEFEEQEKALGKNTDFFSLFIYTINLQLNSKNVKQNILKHISEIKVRGLMSSTRVIFSNPKHKIVSDPEESDEFQSKQDELDPIIGMQFVFDCIQLSFNIFHKPNSINSAKQSFKIQSGYGKLDYMYGSVFREKANLLNLDPKQFRKSRDQKSSMHNPNVFQEYFGLKDMQLAKDMMIFKIHQELYTNFKQMSSIIQVDEDKLKIPKTDYSRCNETEENEQQQQQEQFPEFENRDRIKTNAQINIDQPKIKINDQIVIGENNSNMPLDQEQRLLQKTIQIKNFSLQDIKESQEIEDKSQSKSQTLTEVNQESQEIQSDSLKSSQKLQENLNDKQNNSNILLNNKKQDDILYFTDDNQHNFESKYSPLKSCKSSNDAQESKTEQASNSEKQNNNNINQMNEKLNKDSQISTQSNQSDIKSQKLNNSQDNSENTIIQEGKQISKSQNNNQAKSNTDPSHTEIKHSLSQPKLFPIKVNKERGSQHSHHHQNHDQKGQDSQNIQYQEDFDFNVSSIFFSSDSLVYEQDKQLGFEVQIQDENGVMHKEITPQQVIKNCLSFKGCKLLITSQLNNIVSNVLFPTEYEEENAQYLKDQVKNAQTQSSESKNEEIIKKNEINLINKRMQLTADRSDGKIQTRLKFVLQIEDPQFNLYYKQQKNQMILTSREKCFMIIQSHQLPYDKQKIDMKHNFKLFFRTLDCFSVRKENQKSAVRWVYDYEKTHNIYHIIRATHAVINYTSFNLEQSIVDFSKPYIQELNRARRNVSLENIPQADDDYIYKWNGQPRSKGLDLRVENLYSEIESIDYHCFIKTLEFFSLLLQSEARQQLWTHQFEQKKNELKRHGKNMVISHIQNHLHQKQQDNKQQNSHISYFLQTCIIKILDSHRKPFLDFRLPSLKSSTINYSNNSGHFSLIFGQVTLKNLMEDGDYKDMIQYQGNDLQIRIEHDFVDLRGINLNTEWRAYNRFECFIPPLIVKLTENIFDPIYLFLFQEEQAPTTSSPSKSEKSNHSQSARSSYYSNSSLKQNQLSSQEEIILHYYFGKVTVKDLRISLHYKSASSLKRLNGVSAIIKPYTRENIFNTNKELFDDFVAFLKKQVYSQIFSLLGQKIFGYSINLEN</sequence>
<accession>Q248B7</accession>
<name>Q248B7_TETTS</name>
<evidence type="ECO:0000313" key="3">
    <source>
        <dbReference type="EMBL" id="EAS04128.2"/>
    </source>
</evidence>
<feature type="region of interest" description="Disordered" evidence="1">
    <location>
        <begin position="1459"/>
        <end position="1496"/>
    </location>
</feature>
<keyword evidence="2" id="KW-0472">Membrane</keyword>
<dbReference type="GeneID" id="7836170"/>
<proteinExistence type="predicted"/>
<dbReference type="HOGENOM" id="CLU_228047_0_0_1"/>
<dbReference type="Proteomes" id="UP000009168">
    <property type="component" value="Unassembled WGS sequence"/>
</dbReference>
<feature type="compositionally biased region" description="Low complexity" evidence="1">
    <location>
        <begin position="1807"/>
        <end position="1817"/>
    </location>
</feature>
<dbReference type="KEGG" id="tet:TTHERM_00532520"/>
<dbReference type="eggNOG" id="ENOG502SS2S">
    <property type="taxonomic scope" value="Eukaryota"/>
</dbReference>
<keyword evidence="2 3" id="KW-0812">Transmembrane</keyword>
<protein>
    <submittedName>
        <fullName evidence="3">Transmembrane protein, putative</fullName>
    </submittedName>
</protein>
<feature type="region of interest" description="Disordered" evidence="1">
    <location>
        <begin position="1854"/>
        <end position="1987"/>
    </location>
</feature>
<keyword evidence="2" id="KW-1133">Transmembrane helix</keyword>
<evidence type="ECO:0000256" key="2">
    <source>
        <dbReference type="SAM" id="Phobius"/>
    </source>
</evidence>
<feature type="compositionally biased region" description="Polar residues" evidence="1">
    <location>
        <begin position="1896"/>
        <end position="1925"/>
    </location>
</feature>
<feature type="compositionally biased region" description="Basic and acidic residues" evidence="1">
    <location>
        <begin position="1219"/>
        <end position="1235"/>
    </location>
</feature>
<dbReference type="RefSeq" id="XP_001024373.2">
    <property type="nucleotide sequence ID" value="XM_001024373.2"/>
</dbReference>
<feature type="region of interest" description="Disordered" evidence="1">
    <location>
        <begin position="818"/>
        <end position="843"/>
    </location>
</feature>